<dbReference type="Proteomes" id="UP000607559">
    <property type="component" value="Unassembled WGS sequence"/>
</dbReference>
<feature type="domain" description="Response regulatory" evidence="4">
    <location>
        <begin position="1"/>
        <end position="108"/>
    </location>
</feature>
<sequence>MIRKGLKLLLQLHLGFSEVSEVVSCNELMKELGKKKYSHLVLDIILSDGSTLEILPNIRKLYPDLRIMVFSMQPAEVYGKALRQYGIEHYLPKTTPEEETIRLLRRFLLNEQTSRDSLDVRYPNNPFSALAPRELEILHYVLKGMGTKEIAETLNIKMNTVSTVKNRIFEKTLTTNLKELIELATLYNVNY</sequence>
<name>A0A8J2U8R2_9BACT</name>
<dbReference type="InterPro" id="IPR011006">
    <property type="entry name" value="CheY-like_superfamily"/>
</dbReference>
<protein>
    <submittedName>
        <fullName evidence="5">DNA-binding response regulator</fullName>
    </submittedName>
</protein>
<feature type="domain" description="HTH luxR-type" evidence="3">
    <location>
        <begin position="123"/>
        <end position="188"/>
    </location>
</feature>
<dbReference type="Pfam" id="PF00196">
    <property type="entry name" value="GerE"/>
    <property type="match status" value="1"/>
</dbReference>
<dbReference type="CDD" id="cd06170">
    <property type="entry name" value="LuxR_C_like"/>
    <property type="match status" value="1"/>
</dbReference>
<evidence type="ECO:0000313" key="6">
    <source>
        <dbReference type="Proteomes" id="UP000607559"/>
    </source>
</evidence>
<reference evidence="5" key="1">
    <citation type="journal article" date="2014" name="Int. J. Syst. Evol. Microbiol.">
        <title>Complete genome sequence of Corynebacterium casei LMG S-19264T (=DSM 44701T), isolated from a smear-ripened cheese.</title>
        <authorList>
            <consortium name="US DOE Joint Genome Institute (JGI-PGF)"/>
            <person name="Walter F."/>
            <person name="Albersmeier A."/>
            <person name="Kalinowski J."/>
            <person name="Ruckert C."/>
        </authorList>
    </citation>
    <scope>NUCLEOTIDE SEQUENCE</scope>
    <source>
        <strain evidence="5">CGMCC 1.15448</strain>
    </source>
</reference>
<evidence type="ECO:0000256" key="1">
    <source>
        <dbReference type="ARBA" id="ARBA00023125"/>
    </source>
</evidence>
<evidence type="ECO:0000313" key="5">
    <source>
        <dbReference type="EMBL" id="GGA86788.1"/>
    </source>
</evidence>
<evidence type="ECO:0000256" key="2">
    <source>
        <dbReference type="PROSITE-ProRule" id="PRU00169"/>
    </source>
</evidence>
<dbReference type="InterPro" id="IPR051015">
    <property type="entry name" value="EvgA-like"/>
</dbReference>
<dbReference type="GO" id="GO:0000160">
    <property type="term" value="P:phosphorelay signal transduction system"/>
    <property type="evidence" value="ECO:0007669"/>
    <property type="project" value="InterPro"/>
</dbReference>
<evidence type="ECO:0000259" key="3">
    <source>
        <dbReference type="PROSITE" id="PS50043"/>
    </source>
</evidence>
<dbReference type="PANTHER" id="PTHR45566">
    <property type="entry name" value="HTH-TYPE TRANSCRIPTIONAL REGULATOR YHJB-RELATED"/>
    <property type="match status" value="1"/>
</dbReference>
<dbReference type="Gene3D" id="3.40.50.2300">
    <property type="match status" value="1"/>
</dbReference>
<dbReference type="InterPro" id="IPR016032">
    <property type="entry name" value="Sig_transdc_resp-reg_C-effctor"/>
</dbReference>
<dbReference type="GO" id="GO:0003677">
    <property type="term" value="F:DNA binding"/>
    <property type="evidence" value="ECO:0007669"/>
    <property type="project" value="UniProtKB-KW"/>
</dbReference>
<keyword evidence="6" id="KW-1185">Reference proteome</keyword>
<dbReference type="Gene3D" id="1.10.10.10">
    <property type="entry name" value="Winged helix-like DNA-binding domain superfamily/Winged helix DNA-binding domain"/>
    <property type="match status" value="1"/>
</dbReference>
<keyword evidence="2" id="KW-0597">Phosphoprotein</keyword>
<accession>A0A8J2U8R2</accession>
<dbReference type="PROSITE" id="PS50043">
    <property type="entry name" value="HTH_LUXR_2"/>
    <property type="match status" value="1"/>
</dbReference>
<dbReference type="PROSITE" id="PS50110">
    <property type="entry name" value="RESPONSE_REGULATORY"/>
    <property type="match status" value="1"/>
</dbReference>
<dbReference type="InterPro" id="IPR000792">
    <property type="entry name" value="Tscrpt_reg_LuxR_C"/>
</dbReference>
<gene>
    <name evidence="5" type="primary">gacA</name>
    <name evidence="5" type="ORF">GCM10011511_07320</name>
</gene>
<dbReference type="SUPFAM" id="SSF52172">
    <property type="entry name" value="CheY-like"/>
    <property type="match status" value="1"/>
</dbReference>
<comment type="caution">
    <text evidence="5">The sequence shown here is derived from an EMBL/GenBank/DDBJ whole genome shotgun (WGS) entry which is preliminary data.</text>
</comment>
<dbReference type="SUPFAM" id="SSF46894">
    <property type="entry name" value="C-terminal effector domain of the bipartite response regulators"/>
    <property type="match status" value="1"/>
</dbReference>
<dbReference type="GO" id="GO:0006355">
    <property type="term" value="P:regulation of DNA-templated transcription"/>
    <property type="evidence" value="ECO:0007669"/>
    <property type="project" value="InterPro"/>
</dbReference>
<dbReference type="PROSITE" id="PS00622">
    <property type="entry name" value="HTH_LUXR_1"/>
    <property type="match status" value="1"/>
</dbReference>
<reference evidence="5" key="2">
    <citation type="submission" date="2020-09" db="EMBL/GenBank/DDBJ databases">
        <authorList>
            <person name="Sun Q."/>
            <person name="Zhou Y."/>
        </authorList>
    </citation>
    <scope>NUCLEOTIDE SEQUENCE</scope>
    <source>
        <strain evidence="5">CGMCC 1.15448</strain>
    </source>
</reference>
<dbReference type="AlphaFoldDB" id="A0A8J2U8R2"/>
<evidence type="ECO:0000259" key="4">
    <source>
        <dbReference type="PROSITE" id="PS50110"/>
    </source>
</evidence>
<dbReference type="InterPro" id="IPR036388">
    <property type="entry name" value="WH-like_DNA-bd_sf"/>
</dbReference>
<organism evidence="5 6">
    <name type="scientific">Puia dinghuensis</name>
    <dbReference type="NCBI Taxonomy" id="1792502"/>
    <lineage>
        <taxon>Bacteria</taxon>
        <taxon>Pseudomonadati</taxon>
        <taxon>Bacteroidota</taxon>
        <taxon>Chitinophagia</taxon>
        <taxon>Chitinophagales</taxon>
        <taxon>Chitinophagaceae</taxon>
        <taxon>Puia</taxon>
    </lineage>
</organism>
<dbReference type="PANTHER" id="PTHR45566:SF2">
    <property type="entry name" value="NARL SUBFAMILY"/>
    <property type="match status" value="1"/>
</dbReference>
<feature type="modified residue" description="4-aspartylphosphate" evidence="2">
    <location>
        <position position="43"/>
    </location>
</feature>
<dbReference type="InterPro" id="IPR001789">
    <property type="entry name" value="Sig_transdc_resp-reg_receiver"/>
</dbReference>
<dbReference type="PRINTS" id="PR00038">
    <property type="entry name" value="HTHLUXR"/>
</dbReference>
<proteinExistence type="predicted"/>
<keyword evidence="1 5" id="KW-0238">DNA-binding</keyword>
<dbReference type="Pfam" id="PF00072">
    <property type="entry name" value="Response_reg"/>
    <property type="match status" value="1"/>
</dbReference>
<dbReference type="EMBL" id="BMJC01000001">
    <property type="protein sequence ID" value="GGA86788.1"/>
    <property type="molecule type" value="Genomic_DNA"/>
</dbReference>
<dbReference type="SMART" id="SM00421">
    <property type="entry name" value="HTH_LUXR"/>
    <property type="match status" value="1"/>
</dbReference>